<reference evidence="3" key="1">
    <citation type="submission" date="2024-02" db="EMBL/GenBank/DDBJ databases">
        <authorList>
            <consortium name="ELIXIR-Norway"/>
            <consortium name="Elixir Norway"/>
        </authorList>
    </citation>
    <scope>NUCLEOTIDE SEQUENCE</scope>
</reference>
<feature type="region of interest" description="Disordered" evidence="1">
    <location>
        <begin position="54"/>
        <end position="85"/>
    </location>
</feature>
<accession>A0ABP0TU10</accession>
<name>A0ABP0TU10_9BRYO</name>
<evidence type="ECO:0000313" key="3">
    <source>
        <dbReference type="EMBL" id="CAK9204544.1"/>
    </source>
</evidence>
<protein>
    <submittedName>
        <fullName evidence="3">Uncharacterized protein</fullName>
    </submittedName>
</protein>
<evidence type="ECO:0000256" key="1">
    <source>
        <dbReference type="SAM" id="MobiDB-lite"/>
    </source>
</evidence>
<dbReference type="EMBL" id="OZ019906">
    <property type="protein sequence ID" value="CAK9204544.1"/>
    <property type="molecule type" value="Genomic_DNA"/>
</dbReference>
<keyword evidence="4" id="KW-1185">Reference proteome</keyword>
<feature type="transmembrane region" description="Helical" evidence="2">
    <location>
        <begin position="12"/>
        <end position="36"/>
    </location>
</feature>
<proteinExistence type="predicted"/>
<gene>
    <name evidence="3" type="ORF">CSSPTR1EN2_LOCUS7439</name>
</gene>
<evidence type="ECO:0000313" key="4">
    <source>
        <dbReference type="Proteomes" id="UP001497512"/>
    </source>
</evidence>
<feature type="compositionally biased region" description="Basic and acidic residues" evidence="1">
    <location>
        <begin position="72"/>
        <end position="85"/>
    </location>
</feature>
<sequence length="85" mass="9745">MDLFVRRYESFFFRLYTIKCFFVESCLNSTLMIFVLQHINLFASFMDDISSRDGTCGDGGRRPNTSATDGVSEPRGKSRVQELSE</sequence>
<organism evidence="3 4">
    <name type="scientific">Sphagnum troendelagicum</name>
    <dbReference type="NCBI Taxonomy" id="128251"/>
    <lineage>
        <taxon>Eukaryota</taxon>
        <taxon>Viridiplantae</taxon>
        <taxon>Streptophyta</taxon>
        <taxon>Embryophyta</taxon>
        <taxon>Bryophyta</taxon>
        <taxon>Sphagnophytina</taxon>
        <taxon>Sphagnopsida</taxon>
        <taxon>Sphagnales</taxon>
        <taxon>Sphagnaceae</taxon>
        <taxon>Sphagnum</taxon>
    </lineage>
</organism>
<keyword evidence="2" id="KW-0812">Transmembrane</keyword>
<keyword evidence="2" id="KW-0472">Membrane</keyword>
<keyword evidence="2" id="KW-1133">Transmembrane helix</keyword>
<dbReference type="Proteomes" id="UP001497512">
    <property type="component" value="Chromosome 14"/>
</dbReference>
<evidence type="ECO:0000256" key="2">
    <source>
        <dbReference type="SAM" id="Phobius"/>
    </source>
</evidence>